<organism evidence="4 5">
    <name type="scientific">Abeliophyllum distichum</name>
    <dbReference type="NCBI Taxonomy" id="126358"/>
    <lineage>
        <taxon>Eukaryota</taxon>
        <taxon>Viridiplantae</taxon>
        <taxon>Streptophyta</taxon>
        <taxon>Embryophyta</taxon>
        <taxon>Tracheophyta</taxon>
        <taxon>Spermatophyta</taxon>
        <taxon>Magnoliopsida</taxon>
        <taxon>eudicotyledons</taxon>
        <taxon>Gunneridae</taxon>
        <taxon>Pentapetalae</taxon>
        <taxon>asterids</taxon>
        <taxon>lamiids</taxon>
        <taxon>Lamiales</taxon>
        <taxon>Oleaceae</taxon>
        <taxon>Forsythieae</taxon>
        <taxon>Abeliophyllum</taxon>
    </lineage>
</organism>
<sequence length="100" mass="11558">MTETWENLIGENLLARGKNSNKTWNSIKKDYGKKKGKPKNKSKGKTKNKKCFYCQEEGHFIKYCPKRPADQKLRNKTEGGAALAYNENNLEEKVYVVTTR</sequence>
<evidence type="ECO:0000256" key="2">
    <source>
        <dbReference type="SAM" id="MobiDB-lite"/>
    </source>
</evidence>
<protein>
    <recommendedName>
        <fullName evidence="3">CCHC-type domain-containing protein</fullName>
    </recommendedName>
</protein>
<accession>A0ABD1Q5N7</accession>
<dbReference type="InterPro" id="IPR001878">
    <property type="entry name" value="Znf_CCHC"/>
</dbReference>
<evidence type="ECO:0000313" key="4">
    <source>
        <dbReference type="EMBL" id="KAL2471512.1"/>
    </source>
</evidence>
<dbReference type="SUPFAM" id="SSF57756">
    <property type="entry name" value="Retrovirus zinc finger-like domains"/>
    <property type="match status" value="1"/>
</dbReference>
<dbReference type="Proteomes" id="UP001604336">
    <property type="component" value="Unassembled WGS sequence"/>
</dbReference>
<evidence type="ECO:0000256" key="1">
    <source>
        <dbReference type="PROSITE-ProRule" id="PRU00047"/>
    </source>
</evidence>
<evidence type="ECO:0000313" key="5">
    <source>
        <dbReference type="Proteomes" id="UP001604336"/>
    </source>
</evidence>
<dbReference type="InterPro" id="IPR036875">
    <property type="entry name" value="Znf_CCHC_sf"/>
</dbReference>
<dbReference type="Pfam" id="PF00098">
    <property type="entry name" value="zf-CCHC"/>
    <property type="match status" value="1"/>
</dbReference>
<feature type="domain" description="CCHC-type" evidence="3">
    <location>
        <begin position="50"/>
        <end position="66"/>
    </location>
</feature>
<gene>
    <name evidence="4" type="ORF">Adt_39648</name>
</gene>
<comment type="caution">
    <text evidence="4">The sequence shown here is derived from an EMBL/GenBank/DDBJ whole genome shotgun (WGS) entry which is preliminary data.</text>
</comment>
<feature type="region of interest" description="Disordered" evidence="2">
    <location>
        <begin position="19"/>
        <end position="46"/>
    </location>
</feature>
<keyword evidence="1" id="KW-0479">Metal-binding</keyword>
<dbReference type="AlphaFoldDB" id="A0ABD1Q5N7"/>
<dbReference type="SMART" id="SM00343">
    <property type="entry name" value="ZnF_C2HC"/>
    <property type="match status" value="1"/>
</dbReference>
<name>A0ABD1Q5N7_9LAMI</name>
<dbReference type="GO" id="GO:0008270">
    <property type="term" value="F:zinc ion binding"/>
    <property type="evidence" value="ECO:0007669"/>
    <property type="project" value="UniProtKB-KW"/>
</dbReference>
<keyword evidence="5" id="KW-1185">Reference proteome</keyword>
<reference evidence="5" key="1">
    <citation type="submission" date="2024-07" db="EMBL/GenBank/DDBJ databases">
        <title>Two chromosome-level genome assemblies of Korean endemic species Abeliophyllum distichum and Forsythia ovata (Oleaceae).</title>
        <authorList>
            <person name="Jang H."/>
        </authorList>
    </citation>
    <scope>NUCLEOTIDE SEQUENCE [LARGE SCALE GENOMIC DNA]</scope>
</reference>
<keyword evidence="1" id="KW-0862">Zinc</keyword>
<dbReference type="Gene3D" id="4.10.60.10">
    <property type="entry name" value="Zinc finger, CCHC-type"/>
    <property type="match status" value="1"/>
</dbReference>
<feature type="compositionally biased region" description="Basic residues" evidence="2">
    <location>
        <begin position="31"/>
        <end position="46"/>
    </location>
</feature>
<keyword evidence="1" id="KW-0863">Zinc-finger</keyword>
<evidence type="ECO:0000259" key="3">
    <source>
        <dbReference type="PROSITE" id="PS50158"/>
    </source>
</evidence>
<dbReference type="PROSITE" id="PS50158">
    <property type="entry name" value="ZF_CCHC"/>
    <property type="match status" value="1"/>
</dbReference>
<proteinExistence type="predicted"/>
<dbReference type="EMBL" id="JBFOLK010000012">
    <property type="protein sequence ID" value="KAL2471512.1"/>
    <property type="molecule type" value="Genomic_DNA"/>
</dbReference>